<accession>A0A0E0B0F8</accession>
<protein>
    <submittedName>
        <fullName evidence="2">Uncharacterized protein</fullName>
    </submittedName>
</protein>
<dbReference type="HOGENOM" id="CLU_2907801_0_0_1"/>
<dbReference type="EnsemblPlants" id="OGLUM09G03490.1">
    <property type="protein sequence ID" value="OGLUM09G03490.1"/>
    <property type="gene ID" value="OGLUM09G03490"/>
</dbReference>
<evidence type="ECO:0000313" key="3">
    <source>
        <dbReference type="Proteomes" id="UP000026961"/>
    </source>
</evidence>
<feature type="region of interest" description="Disordered" evidence="1">
    <location>
        <begin position="1"/>
        <end position="62"/>
    </location>
</feature>
<evidence type="ECO:0000313" key="2">
    <source>
        <dbReference type="EnsemblPlants" id="OGLUM09G03490.1"/>
    </source>
</evidence>
<sequence>MRPPASTPSSPQIPPLSTPLPLTPSLPSSPHIPPAQRGGGGRRGRRRADAGVLAYMRPRRRR</sequence>
<evidence type="ECO:0000256" key="1">
    <source>
        <dbReference type="SAM" id="MobiDB-lite"/>
    </source>
</evidence>
<feature type="compositionally biased region" description="Pro residues" evidence="1">
    <location>
        <begin position="1"/>
        <end position="24"/>
    </location>
</feature>
<dbReference type="Gramene" id="OGLUM09G03490.1">
    <property type="protein sequence ID" value="OGLUM09G03490.1"/>
    <property type="gene ID" value="OGLUM09G03490"/>
</dbReference>
<keyword evidence="3" id="KW-1185">Reference proteome</keyword>
<name>A0A0E0B0F8_9ORYZ</name>
<proteinExistence type="predicted"/>
<dbReference type="AlphaFoldDB" id="A0A0E0B0F8"/>
<dbReference type="Proteomes" id="UP000026961">
    <property type="component" value="Chromosome 9"/>
</dbReference>
<reference evidence="2" key="1">
    <citation type="submission" date="2015-04" db="UniProtKB">
        <authorList>
            <consortium name="EnsemblPlants"/>
        </authorList>
    </citation>
    <scope>IDENTIFICATION</scope>
</reference>
<reference evidence="2" key="2">
    <citation type="submission" date="2018-05" db="EMBL/GenBank/DDBJ databases">
        <title>OgluRS3 (Oryza glumaepatula Reference Sequence Version 3).</title>
        <authorList>
            <person name="Zhang J."/>
            <person name="Kudrna D."/>
            <person name="Lee S."/>
            <person name="Talag J."/>
            <person name="Welchert J."/>
            <person name="Wing R.A."/>
        </authorList>
    </citation>
    <scope>NUCLEOTIDE SEQUENCE [LARGE SCALE GENOMIC DNA]</scope>
</reference>
<organism evidence="2">
    <name type="scientific">Oryza glumipatula</name>
    <dbReference type="NCBI Taxonomy" id="40148"/>
    <lineage>
        <taxon>Eukaryota</taxon>
        <taxon>Viridiplantae</taxon>
        <taxon>Streptophyta</taxon>
        <taxon>Embryophyta</taxon>
        <taxon>Tracheophyta</taxon>
        <taxon>Spermatophyta</taxon>
        <taxon>Magnoliopsida</taxon>
        <taxon>Liliopsida</taxon>
        <taxon>Poales</taxon>
        <taxon>Poaceae</taxon>
        <taxon>BOP clade</taxon>
        <taxon>Oryzoideae</taxon>
        <taxon>Oryzeae</taxon>
        <taxon>Oryzinae</taxon>
        <taxon>Oryza</taxon>
    </lineage>
</organism>